<feature type="transmembrane region" description="Helical" evidence="7">
    <location>
        <begin position="324"/>
        <end position="345"/>
    </location>
</feature>
<dbReference type="EMBL" id="JXMS01000017">
    <property type="protein sequence ID" value="OBQ50197.1"/>
    <property type="molecule type" value="Genomic_DNA"/>
</dbReference>
<feature type="domain" description="CstA N-terminal" evidence="8">
    <location>
        <begin position="3"/>
        <end position="150"/>
    </location>
</feature>
<protein>
    <submittedName>
        <fullName evidence="9">Carbon starvation protein CstA</fullName>
    </submittedName>
</protein>
<evidence type="ECO:0000256" key="7">
    <source>
        <dbReference type="SAM" id="Phobius"/>
    </source>
</evidence>
<proteinExistence type="inferred from homology"/>
<evidence type="ECO:0000256" key="3">
    <source>
        <dbReference type="ARBA" id="ARBA00022475"/>
    </source>
</evidence>
<feature type="transmembrane region" description="Helical" evidence="7">
    <location>
        <begin position="126"/>
        <end position="145"/>
    </location>
</feature>
<feature type="transmembrane region" description="Helical" evidence="7">
    <location>
        <begin position="391"/>
        <end position="412"/>
    </location>
</feature>
<dbReference type="PANTHER" id="PTHR30252:SF4">
    <property type="entry name" value="CARBON STARVATION"/>
    <property type="match status" value="1"/>
</dbReference>
<dbReference type="GO" id="GO:0005886">
    <property type="term" value="C:plasma membrane"/>
    <property type="evidence" value="ECO:0007669"/>
    <property type="project" value="UniProtKB-SubCell"/>
</dbReference>
<keyword evidence="10" id="KW-1185">Reference proteome</keyword>
<feature type="transmembrane region" description="Helical" evidence="7">
    <location>
        <begin position="190"/>
        <end position="212"/>
    </location>
</feature>
<evidence type="ECO:0000256" key="5">
    <source>
        <dbReference type="ARBA" id="ARBA00022989"/>
    </source>
</evidence>
<evidence type="ECO:0000256" key="1">
    <source>
        <dbReference type="ARBA" id="ARBA00004651"/>
    </source>
</evidence>
<feature type="domain" description="CstA N-terminal" evidence="8">
    <location>
        <begin position="309"/>
        <end position="432"/>
    </location>
</feature>
<keyword evidence="4 7" id="KW-0812">Transmembrane</keyword>
<feature type="transmembrane region" description="Helical" evidence="7">
    <location>
        <begin position="53"/>
        <end position="74"/>
    </location>
</feature>
<evidence type="ECO:0000256" key="2">
    <source>
        <dbReference type="ARBA" id="ARBA00007755"/>
    </source>
</evidence>
<dbReference type="InterPro" id="IPR051605">
    <property type="entry name" value="CstA"/>
</dbReference>
<keyword evidence="6 7" id="KW-0472">Membrane</keyword>
<evidence type="ECO:0000256" key="6">
    <source>
        <dbReference type="ARBA" id="ARBA00023136"/>
    </source>
</evidence>
<feature type="domain" description="CstA N-terminal" evidence="8">
    <location>
        <begin position="165"/>
        <end position="286"/>
    </location>
</feature>
<feature type="transmembrane region" description="Helical" evidence="7">
    <location>
        <begin position="232"/>
        <end position="250"/>
    </location>
</feature>
<evidence type="ECO:0000259" key="8">
    <source>
        <dbReference type="Pfam" id="PF02554"/>
    </source>
</evidence>
<dbReference type="GO" id="GO:0009267">
    <property type="term" value="P:cellular response to starvation"/>
    <property type="evidence" value="ECO:0007669"/>
    <property type="project" value="InterPro"/>
</dbReference>
<feature type="transmembrane region" description="Helical" evidence="7">
    <location>
        <begin position="165"/>
        <end position="183"/>
    </location>
</feature>
<name>A0A1B7XBS0_9BACT</name>
<dbReference type="AlphaFoldDB" id="A0A1B7XBS0"/>
<dbReference type="InterPro" id="IPR003706">
    <property type="entry name" value="CstA_N"/>
</dbReference>
<feature type="transmembrane region" description="Helical" evidence="7">
    <location>
        <begin position="444"/>
        <end position="467"/>
    </location>
</feature>
<evidence type="ECO:0000313" key="10">
    <source>
        <dbReference type="Proteomes" id="UP000091979"/>
    </source>
</evidence>
<sequence length="478" mass="51618">MVYFFIAAGMLIAGYFVYGKFVERVFGADDSRPTPVMRLEDGVDFVKMNPKKIFLIQILNIAGLGPIFGPILGALYGPTALIWVVLGCIFGGAVHDYFSGMMSIRNEGKSLPELVGINLGGTAKQVLNVVALTLLILVGVVFVLGPAKLLAQKINFGFDAATASLVWSGVIFVYYFAATILPVDKIIGRIYPFFGAALLFMAFGLVTMLMVKGYTLFPNGVDFTVNTHPKDLPLWPLIFITIACGAISGFHATQSPMMARCLPKETMGRPVFFGAMIGEGLIGLIWVTLGMSFYQSPEALQGALANGGPAAVVDQISLTLMGDFGGLLAVLGVIALPITSGDTAFRSARLIIADYLKFSQVKASQRLFIAVPLFVLGFIITKTDFGILWRYFGLVNQSLAVMVLWTTAVYLARENKLHWIASIPATFMTVICSTYILYNKVGLGLDYHISCIAGVAIGFACMGWFLVKKGSLVPVPVK</sequence>
<keyword evidence="3" id="KW-1003">Cell membrane</keyword>
<dbReference type="Proteomes" id="UP000091979">
    <property type="component" value="Unassembled WGS sequence"/>
</dbReference>
<comment type="caution">
    <text evidence="9">The sequence shown here is derived from an EMBL/GenBank/DDBJ whole genome shotgun (WGS) entry which is preliminary data.</text>
</comment>
<keyword evidence="5 7" id="KW-1133">Transmembrane helix</keyword>
<gene>
    <name evidence="9" type="ORF">SP90_10550</name>
</gene>
<feature type="transmembrane region" description="Helical" evidence="7">
    <location>
        <begin position="80"/>
        <end position="98"/>
    </location>
</feature>
<dbReference type="Pfam" id="PF02554">
    <property type="entry name" value="CstA"/>
    <property type="match status" value="3"/>
</dbReference>
<feature type="transmembrane region" description="Helical" evidence="7">
    <location>
        <begin position="271"/>
        <end position="294"/>
    </location>
</feature>
<evidence type="ECO:0000313" key="9">
    <source>
        <dbReference type="EMBL" id="OBQ50197.1"/>
    </source>
</evidence>
<accession>A0A1B7XBS0</accession>
<comment type="similarity">
    <text evidence="2">Belongs to the peptide transporter carbon starvation (CstA) (TC 2.A.114) family.</text>
</comment>
<comment type="subcellular location">
    <subcellularLocation>
        <location evidence="1">Cell membrane</location>
        <topology evidence="1">Multi-pass membrane protein</topology>
    </subcellularLocation>
</comment>
<reference evidence="9 10" key="1">
    <citation type="submission" date="2015-01" db="EMBL/GenBank/DDBJ databases">
        <title>Desulfovibrio sp. JC271 draft genome sequence.</title>
        <authorList>
            <person name="Shivani Y."/>
            <person name="Subhash Y."/>
            <person name="Sasikala C."/>
            <person name="Ramana C.V."/>
        </authorList>
    </citation>
    <scope>NUCLEOTIDE SEQUENCE [LARGE SCALE GENOMIC DNA]</scope>
    <source>
        <strain evidence="9 10">JC271</strain>
    </source>
</reference>
<dbReference type="RefSeq" id="WP_066855616.1">
    <property type="nucleotide sequence ID" value="NZ_JXMS01000017.1"/>
</dbReference>
<dbReference type="PANTHER" id="PTHR30252">
    <property type="entry name" value="INNER MEMBRANE PEPTIDE TRANSPORTER"/>
    <property type="match status" value="1"/>
</dbReference>
<feature type="transmembrane region" description="Helical" evidence="7">
    <location>
        <begin position="366"/>
        <end position="385"/>
    </location>
</feature>
<feature type="transmembrane region" description="Helical" evidence="7">
    <location>
        <begin position="419"/>
        <end position="438"/>
    </location>
</feature>
<evidence type="ECO:0000256" key="4">
    <source>
        <dbReference type="ARBA" id="ARBA00022692"/>
    </source>
</evidence>
<dbReference type="OrthoDB" id="9761224at2"/>
<organism evidence="9 10">
    <name type="scientific">Halodesulfovibrio spirochaetisodalis</name>
    <dbReference type="NCBI Taxonomy" id="1560234"/>
    <lineage>
        <taxon>Bacteria</taxon>
        <taxon>Pseudomonadati</taxon>
        <taxon>Thermodesulfobacteriota</taxon>
        <taxon>Desulfovibrionia</taxon>
        <taxon>Desulfovibrionales</taxon>
        <taxon>Desulfovibrionaceae</taxon>
        <taxon>Halodesulfovibrio</taxon>
    </lineage>
</organism>
<dbReference type="STRING" id="1560234.SP90_10550"/>
<dbReference type="PATRIC" id="fig|1560234.3.peg.960"/>